<feature type="transmembrane region" description="Helical" evidence="7">
    <location>
        <begin position="354"/>
        <end position="374"/>
    </location>
</feature>
<comment type="similarity">
    <text evidence="2">Belongs to the major facilitator superfamily. Nitrate/nitrite porter (TC 2.A.1.8) family.</text>
</comment>
<evidence type="ECO:0008006" key="10">
    <source>
        <dbReference type="Google" id="ProtNLM"/>
    </source>
</evidence>
<evidence type="ECO:0000256" key="5">
    <source>
        <dbReference type="ARBA" id="ARBA00023136"/>
    </source>
</evidence>
<keyword evidence="4 7" id="KW-1133">Transmembrane helix</keyword>
<dbReference type="InterPro" id="IPR011701">
    <property type="entry name" value="MFS"/>
</dbReference>
<dbReference type="Pfam" id="PF07690">
    <property type="entry name" value="MFS_1"/>
    <property type="match status" value="2"/>
</dbReference>
<keyword evidence="9" id="KW-1185">Reference proteome</keyword>
<evidence type="ECO:0000256" key="4">
    <source>
        <dbReference type="ARBA" id="ARBA00022989"/>
    </source>
</evidence>
<evidence type="ECO:0000313" key="8">
    <source>
        <dbReference type="EMBL" id="VEU38080.1"/>
    </source>
</evidence>
<evidence type="ECO:0000313" key="9">
    <source>
        <dbReference type="Proteomes" id="UP000291116"/>
    </source>
</evidence>
<proteinExistence type="inferred from homology"/>
<feature type="transmembrane region" description="Helical" evidence="7">
    <location>
        <begin position="529"/>
        <end position="547"/>
    </location>
</feature>
<feature type="transmembrane region" description="Helical" evidence="7">
    <location>
        <begin position="567"/>
        <end position="590"/>
    </location>
</feature>
<sequence length="627" mass="68310">MTDAETQDPPQEPASTEEQPKQMAVIGRGESIITKTHPKADVEAENSEELAKHEAEEIEGIKESQGYWFPKIKLSAWDPENEKQWEATGQFIAKRNLLASIPNLTCGFGVWLVWSVIATKIQKMHDADPNVYQFEDWGSPQGQAYRSVLFLLPGVAGLSGGTLRIPNSFLTQVSGGRNVVYSTSLLLCIPMIIAGITLSNSDTSFNVLLAAALLSGVGGGAFASSMSNISFFYPKRLQGMALGYNGGIGNLGVSITQLLAPIFMSIGSVAVAPSGISGWPANAGWLWFPLCATSSILAFFFMSNQPHHGEKTNLRSLVNFYWMECVGFLSSFIGVITLVMTRNSKLVKSPGGQVAHKFLLVLLTLSCQHLFMLASPKKARDRVIKQAVIFKRKHNYIMTWLYIMCFGSFIGYSGSFPKLIVDLFGYLSGDGCVMDKIFTLGGDQETCEASGGTWETNYDYPNPNAPNGSHVAWLGAFVGSLIRPVGGIMSDKFGGAKMTMVAIIWCTIAAFAQGYLVQVCQGMDDPTKYYGWFIFLFLNLFLCTGFMNGSTFRTIGVLFPPEESGTVLGWSSAIASYGAFIIPTMFSIALKAGAPQVTFYGLGGYYITCGLLNFYYYLRPGCEKPGV</sequence>
<feature type="transmembrane region" description="Helical" evidence="7">
    <location>
        <begin position="284"/>
        <end position="301"/>
    </location>
</feature>
<gene>
    <name evidence="8" type="ORF">PSNMU_V1.4_AUG-EV-PASAV3_0048930</name>
</gene>
<dbReference type="OrthoDB" id="39036at2759"/>
<evidence type="ECO:0000256" key="1">
    <source>
        <dbReference type="ARBA" id="ARBA00004141"/>
    </source>
</evidence>
<protein>
    <recommendedName>
        <fullName evidence="10">Major facilitator superfamily (MFS) profile domain-containing protein</fullName>
    </recommendedName>
</protein>
<feature type="transmembrane region" description="Helical" evidence="7">
    <location>
        <begin position="395"/>
        <end position="414"/>
    </location>
</feature>
<feature type="transmembrane region" description="Helical" evidence="7">
    <location>
        <begin position="498"/>
        <end position="517"/>
    </location>
</feature>
<evidence type="ECO:0000256" key="6">
    <source>
        <dbReference type="SAM" id="MobiDB-lite"/>
    </source>
</evidence>
<evidence type="ECO:0000256" key="3">
    <source>
        <dbReference type="ARBA" id="ARBA00022692"/>
    </source>
</evidence>
<feature type="region of interest" description="Disordered" evidence="6">
    <location>
        <begin position="1"/>
        <end position="52"/>
    </location>
</feature>
<keyword evidence="3 7" id="KW-0812">Transmembrane</keyword>
<dbReference type="InterPro" id="IPR036259">
    <property type="entry name" value="MFS_trans_sf"/>
</dbReference>
<organism evidence="8 9">
    <name type="scientific">Pseudo-nitzschia multistriata</name>
    <dbReference type="NCBI Taxonomy" id="183589"/>
    <lineage>
        <taxon>Eukaryota</taxon>
        <taxon>Sar</taxon>
        <taxon>Stramenopiles</taxon>
        <taxon>Ochrophyta</taxon>
        <taxon>Bacillariophyta</taxon>
        <taxon>Bacillariophyceae</taxon>
        <taxon>Bacillariophycidae</taxon>
        <taxon>Bacillariales</taxon>
        <taxon>Bacillariaceae</taxon>
        <taxon>Pseudo-nitzschia</taxon>
    </lineage>
</organism>
<dbReference type="InterPro" id="IPR044772">
    <property type="entry name" value="NO3_transporter"/>
</dbReference>
<feature type="transmembrane region" description="Helical" evidence="7">
    <location>
        <begin position="321"/>
        <end position="342"/>
    </location>
</feature>
<dbReference type="PANTHER" id="PTHR23515">
    <property type="entry name" value="HIGH-AFFINITY NITRATE TRANSPORTER 2.3"/>
    <property type="match status" value="1"/>
</dbReference>
<dbReference type="GO" id="GO:0015112">
    <property type="term" value="F:nitrate transmembrane transporter activity"/>
    <property type="evidence" value="ECO:0007669"/>
    <property type="project" value="InterPro"/>
</dbReference>
<dbReference type="Proteomes" id="UP000291116">
    <property type="component" value="Unassembled WGS sequence"/>
</dbReference>
<feature type="transmembrane region" description="Helical" evidence="7">
    <location>
        <begin position="97"/>
        <end position="117"/>
    </location>
</feature>
<feature type="transmembrane region" description="Helical" evidence="7">
    <location>
        <begin position="144"/>
        <end position="166"/>
    </location>
</feature>
<dbReference type="EMBL" id="CAACVS010000153">
    <property type="protein sequence ID" value="VEU38080.1"/>
    <property type="molecule type" value="Genomic_DNA"/>
</dbReference>
<dbReference type="SUPFAM" id="SSF103473">
    <property type="entry name" value="MFS general substrate transporter"/>
    <property type="match status" value="1"/>
</dbReference>
<keyword evidence="5 7" id="KW-0472">Membrane</keyword>
<comment type="subcellular location">
    <subcellularLocation>
        <location evidence="1">Membrane</location>
        <topology evidence="1">Multi-pass membrane protein</topology>
    </subcellularLocation>
</comment>
<dbReference type="AlphaFoldDB" id="A0A448Z7S1"/>
<dbReference type="GO" id="GO:0016020">
    <property type="term" value="C:membrane"/>
    <property type="evidence" value="ECO:0007669"/>
    <property type="project" value="UniProtKB-SubCell"/>
</dbReference>
<feature type="transmembrane region" description="Helical" evidence="7">
    <location>
        <begin position="597"/>
        <end position="618"/>
    </location>
</feature>
<evidence type="ECO:0000256" key="7">
    <source>
        <dbReference type="SAM" id="Phobius"/>
    </source>
</evidence>
<evidence type="ECO:0000256" key="2">
    <source>
        <dbReference type="ARBA" id="ARBA00008432"/>
    </source>
</evidence>
<name>A0A448Z7S1_9STRA</name>
<dbReference type="Gene3D" id="1.20.1250.20">
    <property type="entry name" value="MFS general substrate transporter like domains"/>
    <property type="match status" value="2"/>
</dbReference>
<accession>A0A448Z7S1</accession>
<feature type="transmembrane region" description="Helical" evidence="7">
    <location>
        <begin position="247"/>
        <end position="272"/>
    </location>
</feature>
<feature type="transmembrane region" description="Helical" evidence="7">
    <location>
        <begin position="205"/>
        <end position="226"/>
    </location>
</feature>
<reference evidence="8 9" key="1">
    <citation type="submission" date="2019-01" db="EMBL/GenBank/DDBJ databases">
        <authorList>
            <person name="Ferrante I. M."/>
        </authorList>
    </citation>
    <scope>NUCLEOTIDE SEQUENCE [LARGE SCALE GENOMIC DNA]</scope>
    <source>
        <strain evidence="8 9">B856</strain>
    </source>
</reference>
<feature type="transmembrane region" description="Helical" evidence="7">
    <location>
        <begin position="178"/>
        <end position="199"/>
    </location>
</feature>